<gene>
    <name evidence="3" type="ORF">O0I10_002734</name>
</gene>
<keyword evidence="1" id="KW-0472">Membrane</keyword>
<name>A0AAD7VA81_9FUNG</name>
<reference evidence="3 4" key="1">
    <citation type="submission" date="2023-03" db="EMBL/GenBank/DDBJ databases">
        <title>Genome sequence of Lichtheimia ornata CBS 291.66.</title>
        <authorList>
            <person name="Mohabir J.T."/>
            <person name="Shea T.P."/>
            <person name="Kurbessoian T."/>
            <person name="Berby B."/>
            <person name="Fontaine J."/>
            <person name="Livny J."/>
            <person name="Gnirke A."/>
            <person name="Stajich J.E."/>
            <person name="Cuomo C.A."/>
        </authorList>
    </citation>
    <scope>NUCLEOTIDE SEQUENCE [LARGE SCALE GENOMIC DNA]</scope>
    <source>
        <strain evidence="3">CBS 291.66</strain>
    </source>
</reference>
<evidence type="ECO:0008006" key="5">
    <source>
        <dbReference type="Google" id="ProtNLM"/>
    </source>
</evidence>
<feature type="transmembrane region" description="Helical" evidence="1">
    <location>
        <begin position="424"/>
        <end position="445"/>
    </location>
</feature>
<organism evidence="3 4">
    <name type="scientific">Lichtheimia ornata</name>
    <dbReference type="NCBI Taxonomy" id="688661"/>
    <lineage>
        <taxon>Eukaryota</taxon>
        <taxon>Fungi</taxon>
        <taxon>Fungi incertae sedis</taxon>
        <taxon>Mucoromycota</taxon>
        <taxon>Mucoromycotina</taxon>
        <taxon>Mucoromycetes</taxon>
        <taxon>Mucorales</taxon>
        <taxon>Lichtheimiaceae</taxon>
        <taxon>Lichtheimia</taxon>
    </lineage>
</organism>
<evidence type="ECO:0000256" key="1">
    <source>
        <dbReference type="SAM" id="Phobius"/>
    </source>
</evidence>
<dbReference type="AlphaFoldDB" id="A0AAD7VA81"/>
<keyword evidence="2" id="KW-0732">Signal</keyword>
<keyword evidence="1" id="KW-0812">Transmembrane</keyword>
<feature type="signal peptide" evidence="2">
    <location>
        <begin position="1"/>
        <end position="24"/>
    </location>
</feature>
<keyword evidence="1" id="KW-1133">Transmembrane helix</keyword>
<protein>
    <recommendedName>
        <fullName evidence="5">Periplasmic binding protein</fullName>
    </recommendedName>
</protein>
<dbReference type="GeneID" id="83210150"/>
<evidence type="ECO:0000313" key="4">
    <source>
        <dbReference type="Proteomes" id="UP001234581"/>
    </source>
</evidence>
<evidence type="ECO:0000256" key="2">
    <source>
        <dbReference type="SAM" id="SignalP"/>
    </source>
</evidence>
<dbReference type="Proteomes" id="UP001234581">
    <property type="component" value="Unassembled WGS sequence"/>
</dbReference>
<keyword evidence="4" id="KW-1185">Reference proteome</keyword>
<accession>A0AAD7VA81</accession>
<feature type="chain" id="PRO_5042290099" description="Periplasmic binding protein" evidence="2">
    <location>
        <begin position="25"/>
        <end position="464"/>
    </location>
</feature>
<dbReference type="PANTHER" id="PTHR38360">
    <property type="entry name" value="OS03G0120000 PROTEIN"/>
    <property type="match status" value="1"/>
</dbReference>
<comment type="caution">
    <text evidence="3">The sequence shown here is derived from an EMBL/GenBank/DDBJ whole genome shotgun (WGS) entry which is preliminary data.</text>
</comment>
<dbReference type="PANTHER" id="PTHR38360:SF1">
    <property type="entry name" value="F12P19.7"/>
    <property type="match status" value="1"/>
</dbReference>
<proteinExistence type="predicted"/>
<evidence type="ECO:0000313" key="3">
    <source>
        <dbReference type="EMBL" id="KAJ8661468.1"/>
    </source>
</evidence>
<sequence>MTRFAARFLRVISCISLVLAIADAQNADFDPSVNHYSWSFSIANDSANGFSVEYHNWYKVVTNHQLNERYALVCCDQPLDNFTNQYNAAINTPVTNVGIENVRDILPYMELLGLADSVKAIQGYQNVTSPCYGNVTDTPGSNTVDLMFSEHSNTNLQGNPPYVGFTPDNDNLSPLQKASWLVYIAMFFDMEGVATTIFGNIDNIYNCHKANLEDMADKKNIAWTSYDPTNNSWTIVNDNFHAALVKDSGALLISPNSAQSNVYTQLNEFHTAIRLADYVIDITPLENLGNQSYDSWLNLGGFVSGTDIYNEPFIADKGLYRTDGLVNTNGISDWSQRSPARPDLALRDVIHMFAPTYEPDYQLTWLRNFAKGDYTRQIADSGYQCNATEIVKKATCDAHKYGSDSEAGDEVPSGGHTLSTGGKAGISVGVIVFAIGAAAVAFFLYRRHRQVKASRPFYRMNDVS</sequence>
<dbReference type="RefSeq" id="XP_058346381.1">
    <property type="nucleotide sequence ID" value="XM_058482814.1"/>
</dbReference>
<dbReference type="EMBL" id="JARTCD010000008">
    <property type="protein sequence ID" value="KAJ8661468.1"/>
    <property type="molecule type" value="Genomic_DNA"/>
</dbReference>